<gene>
    <name evidence="1" type="ORF">PACLA_8A081425</name>
</gene>
<comment type="caution">
    <text evidence="1">The sequence shown here is derived from an EMBL/GenBank/DDBJ whole genome shotgun (WGS) entry which is preliminary data.</text>
</comment>
<organism evidence="1 2">
    <name type="scientific">Paramuricea clavata</name>
    <name type="common">Red gorgonian</name>
    <name type="synonym">Violescent sea-whip</name>
    <dbReference type="NCBI Taxonomy" id="317549"/>
    <lineage>
        <taxon>Eukaryota</taxon>
        <taxon>Metazoa</taxon>
        <taxon>Cnidaria</taxon>
        <taxon>Anthozoa</taxon>
        <taxon>Octocorallia</taxon>
        <taxon>Malacalcyonacea</taxon>
        <taxon>Plexauridae</taxon>
        <taxon>Paramuricea</taxon>
    </lineage>
</organism>
<reference evidence="1" key="1">
    <citation type="submission" date="2020-04" db="EMBL/GenBank/DDBJ databases">
        <authorList>
            <person name="Alioto T."/>
            <person name="Alioto T."/>
            <person name="Gomez Garrido J."/>
        </authorList>
    </citation>
    <scope>NUCLEOTIDE SEQUENCE</scope>
    <source>
        <strain evidence="1">A484AB</strain>
    </source>
</reference>
<dbReference type="PANTHER" id="PTHR38580">
    <property type="entry name" value="COILED-COIL DOMAIN-CONTAINING PROTEIN 192"/>
    <property type="match status" value="1"/>
</dbReference>
<dbReference type="EMBL" id="CACRXK020008998">
    <property type="protein sequence ID" value="CAB4016162.1"/>
    <property type="molecule type" value="Genomic_DNA"/>
</dbReference>
<dbReference type="Proteomes" id="UP001152795">
    <property type="component" value="Unassembled WGS sequence"/>
</dbReference>
<keyword evidence="2" id="KW-1185">Reference proteome</keyword>
<dbReference type="OrthoDB" id="5979245at2759"/>
<name>A0A6S7JHG6_PARCT</name>
<evidence type="ECO:0000313" key="2">
    <source>
        <dbReference type="Proteomes" id="UP001152795"/>
    </source>
</evidence>
<evidence type="ECO:0000313" key="1">
    <source>
        <dbReference type="EMBL" id="CAB4016162.1"/>
    </source>
</evidence>
<protein>
    <submittedName>
        <fullName evidence="1">Uncharacterized protein</fullName>
    </submittedName>
</protein>
<sequence>MNFLRRGSKKCLVKEIRIISEASVETERVVTDDECQLNLHQPEPNQQSCNNINTLRECLEKTETELQSLRAENERLENGRILLEDRANYFEKMCNEKESEILSLSTKIEVLKLRNSELESERSNETYKAKTQRMSNLEEELKRIHEESKKTIRQLQKKIKRLQENHAKSKQDYALKVFALKDEKKRLTEENEALEDRLRLQTTEESKNDCVGPDEDPSCTPRNQLIIQLSQQVTTLDVENEELRQELDKTKRLLQKFELKERGIRSKSRTKRERQELCVNVARLDFASSTSKVELHG</sequence>
<proteinExistence type="predicted"/>
<dbReference type="InterPro" id="IPR038817">
    <property type="entry name" value="CCDC192"/>
</dbReference>
<accession>A0A6S7JHG6</accession>
<dbReference type="PANTHER" id="PTHR38580:SF1">
    <property type="entry name" value="COILED-COIL DOMAIN-CONTAINING PROTEIN 192"/>
    <property type="match status" value="1"/>
</dbReference>
<dbReference type="AlphaFoldDB" id="A0A6S7JHG6"/>